<feature type="domain" description="Beta-lactamase-related" evidence="3">
    <location>
        <begin position="120"/>
        <end position="482"/>
    </location>
</feature>
<keyword evidence="5" id="KW-1185">Reference proteome</keyword>
<dbReference type="InterPro" id="IPR012338">
    <property type="entry name" value="Beta-lactam/transpept-like"/>
</dbReference>
<dbReference type="OrthoDB" id="428260at2759"/>
<dbReference type="Proteomes" id="UP001148786">
    <property type="component" value="Unassembled WGS sequence"/>
</dbReference>
<comment type="caution">
    <text evidence="4">The sequence shown here is derived from an EMBL/GenBank/DDBJ whole genome shotgun (WGS) entry which is preliminary data.</text>
</comment>
<dbReference type="Pfam" id="PF00144">
    <property type="entry name" value="Beta-lactamase"/>
    <property type="match status" value="1"/>
</dbReference>
<accession>A0A9W8N0M1</accession>
<comment type="similarity">
    <text evidence="1">Belongs to the beta-lactamase family.</text>
</comment>
<keyword evidence="2" id="KW-0812">Transmembrane</keyword>
<protein>
    <recommendedName>
        <fullName evidence="3">Beta-lactamase-related domain-containing protein</fullName>
    </recommendedName>
</protein>
<evidence type="ECO:0000313" key="4">
    <source>
        <dbReference type="EMBL" id="KAJ3516361.1"/>
    </source>
</evidence>
<evidence type="ECO:0000259" key="3">
    <source>
        <dbReference type="Pfam" id="PF00144"/>
    </source>
</evidence>
<dbReference type="PANTHER" id="PTHR22935:SF95">
    <property type="entry name" value="BETA-LACTAMASE-LIKE 1-RELATED"/>
    <property type="match status" value="1"/>
</dbReference>
<gene>
    <name evidence="4" type="ORF">NLJ89_g1174</name>
</gene>
<feature type="transmembrane region" description="Helical" evidence="2">
    <location>
        <begin position="44"/>
        <end position="66"/>
    </location>
</feature>
<keyword evidence="2" id="KW-0472">Membrane</keyword>
<sequence>MSPPKNQSKLDHDVDWYVLPALLGEDEVNQPPTKFEYWMFKFSIRLFFIAALTLLALAGTMLYYALYFPKDFLGSSSGESTVTFSSSVCKAPNPNIFGYHPLRASNEAIAKAANNLNSYLSQRASKPDIDSISVAVVSAAGTLFEGGYGTLRANETNTENQRPVDRDSIYRIASITKIFTVLETLILREKGALNWDDSVTKYVPDFSPPAYGWADFLVGGSTNANQGEPERITLRQLASHLGGIGRDYPPNDIGEWPTTTPWSALMKPAQGELLPNRTYENIMKALNEYPLVNLPYEYPIYSNIGFDLLGLANVAANQNASSDPKAEPQTHKELLKRDIFDRMGLTSSFYRVPESLLRDHIAVPSSNSEWADVWLGDTDDAAGGQYSSLKDLTTVMKSFLSPSARGGVIPARTVREWLRPLYVWGSTEQQVGAPWEIFPLPGDAKAYTKGGNLPGYHSEFALVPEYSYGIIVLVTGAYADTRTILNEVVKRFHPAITQQYQVEVQRRYAGTWTNGKDIAEVAFDRGKNVLLLKKLVIKDIDILKFVQNQHIGLVNWPGPTPVVLWSTGRVGEFRLAFGRPELNKAPDVGCFPYWLTIDPGLNSNGAPIDLLFWNRGALTYPSAGVSLARKK</sequence>
<proteinExistence type="inferred from homology"/>
<dbReference type="SUPFAM" id="SSF56601">
    <property type="entry name" value="beta-lactamase/transpeptidase-like"/>
    <property type="match status" value="1"/>
</dbReference>
<evidence type="ECO:0000313" key="5">
    <source>
        <dbReference type="Proteomes" id="UP001148786"/>
    </source>
</evidence>
<keyword evidence="2" id="KW-1133">Transmembrane helix</keyword>
<dbReference type="InterPro" id="IPR001466">
    <property type="entry name" value="Beta-lactam-related"/>
</dbReference>
<dbReference type="Gene3D" id="3.40.710.10">
    <property type="entry name" value="DD-peptidase/beta-lactamase superfamily"/>
    <property type="match status" value="1"/>
</dbReference>
<reference evidence="4" key="1">
    <citation type="submission" date="2022-07" db="EMBL/GenBank/DDBJ databases">
        <title>Genome Sequence of Agrocybe chaxingu.</title>
        <authorList>
            <person name="Buettner E."/>
        </authorList>
    </citation>
    <scope>NUCLEOTIDE SEQUENCE</scope>
    <source>
        <strain evidence="4">MP-N11</strain>
    </source>
</reference>
<name>A0A9W8N0M1_9AGAR</name>
<evidence type="ECO:0000256" key="2">
    <source>
        <dbReference type="SAM" id="Phobius"/>
    </source>
</evidence>
<dbReference type="InterPro" id="IPR051478">
    <property type="entry name" value="Beta-lactamase-like_AB/R"/>
</dbReference>
<evidence type="ECO:0000256" key="1">
    <source>
        <dbReference type="ARBA" id="ARBA00038473"/>
    </source>
</evidence>
<dbReference type="PANTHER" id="PTHR22935">
    <property type="entry name" value="PENICILLIN-BINDING PROTEIN"/>
    <property type="match status" value="1"/>
</dbReference>
<dbReference type="EMBL" id="JANKHO010000057">
    <property type="protein sequence ID" value="KAJ3516361.1"/>
    <property type="molecule type" value="Genomic_DNA"/>
</dbReference>
<dbReference type="AlphaFoldDB" id="A0A9W8N0M1"/>
<organism evidence="4 5">
    <name type="scientific">Agrocybe chaxingu</name>
    <dbReference type="NCBI Taxonomy" id="84603"/>
    <lineage>
        <taxon>Eukaryota</taxon>
        <taxon>Fungi</taxon>
        <taxon>Dikarya</taxon>
        <taxon>Basidiomycota</taxon>
        <taxon>Agaricomycotina</taxon>
        <taxon>Agaricomycetes</taxon>
        <taxon>Agaricomycetidae</taxon>
        <taxon>Agaricales</taxon>
        <taxon>Agaricineae</taxon>
        <taxon>Strophariaceae</taxon>
        <taxon>Agrocybe</taxon>
    </lineage>
</organism>